<dbReference type="InterPro" id="IPR036881">
    <property type="entry name" value="Glyco_hydro_3_C_sf"/>
</dbReference>
<evidence type="ECO:0000256" key="1">
    <source>
        <dbReference type="ARBA" id="ARBA00005336"/>
    </source>
</evidence>
<dbReference type="InterPro" id="IPR013783">
    <property type="entry name" value="Ig-like_fold"/>
</dbReference>
<keyword evidence="2" id="KW-0378">Hydrolase</keyword>
<dbReference type="AlphaFoldDB" id="A0A4P6L738"/>
<dbReference type="InterPro" id="IPR017853">
    <property type="entry name" value="GH"/>
</dbReference>
<evidence type="ECO:0000256" key="3">
    <source>
        <dbReference type="SAM" id="SignalP"/>
    </source>
</evidence>
<dbReference type="RefSeq" id="WP_130189885.1">
    <property type="nucleotide sequence ID" value="NZ_CP035913.1"/>
</dbReference>
<dbReference type="PROSITE" id="PS51820">
    <property type="entry name" value="PA14"/>
    <property type="match status" value="1"/>
</dbReference>
<dbReference type="PRINTS" id="PR00133">
    <property type="entry name" value="GLHYDRLASE3"/>
</dbReference>
<keyword evidence="6" id="KW-1185">Reference proteome</keyword>
<dbReference type="InterPro" id="IPR037524">
    <property type="entry name" value="PA14/GLEYA"/>
</dbReference>
<dbReference type="EMBL" id="CP035913">
    <property type="protein sequence ID" value="QBE66778.1"/>
    <property type="molecule type" value="Genomic_DNA"/>
</dbReference>
<reference evidence="5 6" key="1">
    <citation type="submission" date="2019-02" db="EMBL/GenBank/DDBJ databases">
        <title>Draft Genome Sequences of Six Type Strains of the Genus Massilia.</title>
        <authorList>
            <person name="Miess H."/>
            <person name="Frediansyhah A."/>
            <person name="Gross H."/>
        </authorList>
    </citation>
    <scope>NUCLEOTIDE SEQUENCE [LARGE SCALE GENOMIC DNA]</scope>
    <source>
        <strain evidence="5 6">DSM 17473</strain>
    </source>
</reference>
<feature type="domain" description="PA14" evidence="4">
    <location>
        <begin position="433"/>
        <end position="578"/>
    </location>
</feature>
<keyword evidence="3" id="KW-0732">Signal</keyword>
<dbReference type="PANTHER" id="PTHR42715">
    <property type="entry name" value="BETA-GLUCOSIDASE"/>
    <property type="match status" value="1"/>
</dbReference>
<dbReference type="SUPFAM" id="SSF56988">
    <property type="entry name" value="Anthrax protective antigen"/>
    <property type="match status" value="1"/>
</dbReference>
<dbReference type="Gene3D" id="2.60.40.10">
    <property type="entry name" value="Immunoglobulins"/>
    <property type="match status" value="1"/>
</dbReference>
<dbReference type="Pfam" id="PF14310">
    <property type="entry name" value="Fn3-like"/>
    <property type="match status" value="1"/>
</dbReference>
<dbReference type="InterPro" id="IPR002772">
    <property type="entry name" value="Glyco_hydro_3_C"/>
</dbReference>
<evidence type="ECO:0000313" key="6">
    <source>
        <dbReference type="Proteomes" id="UP000290637"/>
    </source>
</evidence>
<sequence>MTKLNLLRRGVVLHVGLAIAIMAQAEPAAQPWRDATQAPHVRADQLLKAMSLEQKVALVSAVDPAEYAPLASLGVPALTRVDASAGLRGDKGVTAFPVPLQLGATFDAALAREYGKAIATEARGKGWNVILGPTVDVARDGLSGRLTESFGEDPLVNAALGAEVAAGMQGEHVIAMAKHYTVYHTERERLTLNVEVGQRALHEVYNLPFNYLVERARIGSLMGSYPKVNGTFMLQNAWLLSLIKRQGFDGYMATDFMGGADGIAQFNAGIDSWSLQPFLRKAEGFRDGRIPQARLDDAARRTLWALFSTGTFDNPVTDTPAAVVTNPAHQALAVKVAESGTVLLKNEGGVLPLRRTGRIAVIGPAGREAVTGVMWSTFVDPGQFVTPLEAIAAKAGNAAKVAHAQGSQGDVVLPSMSADGGLFAPPVGLVAPDGKAGWRVQYFGTEDHSGAPLGEDTVKDIDIKGKPSMSMPAKWSAKWVTEYTPDKDGPVRLTASVSGAVKVTVDGKAVIDGARSTAEGFPGSGPFTYPLHGTVPLQKGRKVRIEVAYSSRGAFTGPRIQLGWQGASMIPDAVALAKKSDVAIVFVNQVTGEEMDRDDYALPADQDALVDAVAAANPNTVVVLNTGGAVKMPWLSRVKGVVQMWYPGAAAGTAIANVLFGDAEPGGRLPVSFPADESQGPRPYRGGGTVRYDEGVFVGYRYLQKHGQKPLFPFGYGLSYSAFSLDQLGVRPGQGDTAATVSVRVKNTGARAGSTVVQVYSGALPAPVETPAVKLVGFARVQLPAGGERVVTIPVERRLLSYWDEKGNGWRTSAGKVSLGVGFNAAEIVQRQEVQLPSPRQ</sequence>
<dbReference type="Gene3D" id="2.60.120.260">
    <property type="entry name" value="Galactose-binding domain-like"/>
    <property type="match status" value="1"/>
</dbReference>
<dbReference type="InterPro" id="IPR050288">
    <property type="entry name" value="Cellulose_deg_GH3"/>
</dbReference>
<evidence type="ECO:0000313" key="5">
    <source>
        <dbReference type="EMBL" id="QBE66778.1"/>
    </source>
</evidence>
<dbReference type="Pfam" id="PF00933">
    <property type="entry name" value="Glyco_hydro_3"/>
    <property type="match status" value="1"/>
</dbReference>
<dbReference type="SUPFAM" id="SSF51445">
    <property type="entry name" value="(Trans)glycosidases"/>
    <property type="match status" value="1"/>
</dbReference>
<dbReference type="InterPro" id="IPR001764">
    <property type="entry name" value="Glyco_hydro_3_N"/>
</dbReference>
<organism evidence="5 6">
    <name type="scientific">Pseudoduganella lutea</name>
    <dbReference type="NCBI Taxonomy" id="321985"/>
    <lineage>
        <taxon>Bacteria</taxon>
        <taxon>Pseudomonadati</taxon>
        <taxon>Pseudomonadota</taxon>
        <taxon>Betaproteobacteria</taxon>
        <taxon>Burkholderiales</taxon>
        <taxon>Oxalobacteraceae</taxon>
        <taxon>Telluria group</taxon>
        <taxon>Pseudoduganella</taxon>
    </lineage>
</organism>
<dbReference type="Proteomes" id="UP000290637">
    <property type="component" value="Chromosome"/>
</dbReference>
<feature type="chain" id="PRO_5020423397" evidence="3">
    <location>
        <begin position="26"/>
        <end position="841"/>
    </location>
</feature>
<dbReference type="InterPro" id="IPR011658">
    <property type="entry name" value="PA14_dom"/>
</dbReference>
<dbReference type="InterPro" id="IPR026891">
    <property type="entry name" value="Fn3-like"/>
</dbReference>
<dbReference type="SUPFAM" id="SSF52279">
    <property type="entry name" value="Beta-D-glucan exohydrolase, C-terminal domain"/>
    <property type="match status" value="1"/>
</dbReference>
<dbReference type="OrthoDB" id="9803863at2"/>
<accession>A0A4P6L738</accession>
<evidence type="ECO:0000259" key="4">
    <source>
        <dbReference type="PROSITE" id="PS51820"/>
    </source>
</evidence>
<dbReference type="GO" id="GO:0004553">
    <property type="term" value="F:hydrolase activity, hydrolyzing O-glycosyl compounds"/>
    <property type="evidence" value="ECO:0007669"/>
    <property type="project" value="InterPro"/>
</dbReference>
<dbReference type="Gene3D" id="3.20.20.300">
    <property type="entry name" value="Glycoside hydrolase, family 3, N-terminal domain"/>
    <property type="match status" value="1"/>
</dbReference>
<feature type="signal peptide" evidence="3">
    <location>
        <begin position="1"/>
        <end position="25"/>
    </location>
</feature>
<dbReference type="Gene3D" id="3.40.50.1700">
    <property type="entry name" value="Glycoside hydrolase family 3 C-terminal domain"/>
    <property type="match status" value="1"/>
</dbReference>
<dbReference type="Pfam" id="PF07691">
    <property type="entry name" value="PA14"/>
    <property type="match status" value="1"/>
</dbReference>
<evidence type="ECO:0000256" key="2">
    <source>
        <dbReference type="ARBA" id="ARBA00022801"/>
    </source>
</evidence>
<dbReference type="PANTHER" id="PTHR42715:SF10">
    <property type="entry name" value="BETA-GLUCOSIDASE"/>
    <property type="match status" value="1"/>
</dbReference>
<dbReference type="SMART" id="SM00758">
    <property type="entry name" value="PA14"/>
    <property type="match status" value="1"/>
</dbReference>
<proteinExistence type="inferred from homology"/>
<comment type="similarity">
    <text evidence="1">Belongs to the glycosyl hydrolase 3 family.</text>
</comment>
<name>A0A4P6L738_9BURK</name>
<dbReference type="Pfam" id="PF01915">
    <property type="entry name" value="Glyco_hydro_3_C"/>
    <property type="match status" value="1"/>
</dbReference>
<dbReference type="SMART" id="SM01217">
    <property type="entry name" value="Fn3_like"/>
    <property type="match status" value="1"/>
</dbReference>
<dbReference type="InterPro" id="IPR036962">
    <property type="entry name" value="Glyco_hydro_3_N_sf"/>
</dbReference>
<dbReference type="GO" id="GO:0005975">
    <property type="term" value="P:carbohydrate metabolic process"/>
    <property type="evidence" value="ECO:0007669"/>
    <property type="project" value="InterPro"/>
</dbReference>
<protein>
    <submittedName>
        <fullName evidence="5">Beta-glucosidase</fullName>
    </submittedName>
</protein>
<gene>
    <name evidence="5" type="ORF">EWM63_30575</name>
</gene>
<dbReference type="KEGG" id="plue:EWM63_30575"/>